<evidence type="ECO:0000313" key="15">
    <source>
        <dbReference type="Proteomes" id="UP001327219"/>
    </source>
</evidence>
<feature type="binding site" evidence="12">
    <location>
        <position position="204"/>
    </location>
    <ligand>
        <name>pyruvate</name>
        <dbReference type="ChEBI" id="CHEBI:15361"/>
    </ligand>
</feature>
<evidence type="ECO:0000256" key="3">
    <source>
        <dbReference type="ARBA" id="ARBA00007592"/>
    </source>
</evidence>
<evidence type="ECO:0000256" key="2">
    <source>
        <dbReference type="ARBA" id="ARBA00005120"/>
    </source>
</evidence>
<sequence length="293" mass="32311">MKFSGLYTALVTPFNGNKSIDYIALDKLFAEQVEARVDGLVILGTTGESPTVDEREGEEIVKRAVKASNGKVKIIMGTGSNDTKIAVQKSKKAQDLGADAILCVNPYYNKPTQEGLYQHFMSIADGSDIPMILYNIKGRTAVNLEIKTLMKLAQHERIVGIKEASGDLVQIMNVIKSVPQNFAVLSGDDVLTYPIMCLGGHGVVSVASNVLPMEMKNMVWEIFTGNFDSAKKRHYKLYNLMISLLSLSSNPIPIKSLLAYLGKIQEEFRLPLCSMSEEAREELVKHYEESISG</sequence>
<evidence type="ECO:0000256" key="7">
    <source>
        <dbReference type="ARBA" id="ARBA00022915"/>
    </source>
</evidence>
<dbReference type="Gene3D" id="3.20.20.70">
    <property type="entry name" value="Aldolase class I"/>
    <property type="match status" value="1"/>
</dbReference>
<dbReference type="CDD" id="cd00950">
    <property type="entry name" value="DHDPS"/>
    <property type="match status" value="1"/>
</dbReference>
<protein>
    <recommendedName>
        <fullName evidence="4 12">4-hydroxy-tetrahydrodipicolinate synthase</fullName>
        <shortName evidence="12">HTPA synthase</shortName>
        <ecNumber evidence="4 12">4.3.3.7</ecNumber>
    </recommendedName>
</protein>
<keyword evidence="5 12" id="KW-0963">Cytoplasm</keyword>
<comment type="subcellular location">
    <subcellularLocation>
        <location evidence="12">Cytoplasm</location>
    </subcellularLocation>
</comment>
<evidence type="ECO:0000256" key="4">
    <source>
        <dbReference type="ARBA" id="ARBA00012086"/>
    </source>
</evidence>
<reference evidence="14 15" key="1">
    <citation type="submission" date="2022-11" db="EMBL/GenBank/DDBJ databases">
        <title>Host association and intracellularity evolved multiple times independently in the Rickettsiales.</title>
        <authorList>
            <person name="Castelli M."/>
            <person name="Nardi T."/>
            <person name="Gammuto L."/>
            <person name="Bellinzona G."/>
            <person name="Sabaneyeva E."/>
            <person name="Potekhin A."/>
            <person name="Serra V."/>
            <person name="Petroni G."/>
            <person name="Sassera D."/>
        </authorList>
    </citation>
    <scope>NUCLEOTIDE SEQUENCE [LARGE SCALE GENOMIC DNA]</scope>
    <source>
        <strain evidence="14 15">NDG2</strain>
    </source>
</reference>
<dbReference type="InterPro" id="IPR002220">
    <property type="entry name" value="DapA-like"/>
</dbReference>
<organism evidence="14 15">
    <name type="scientific">Candidatus Bandiella euplotis</name>
    <dbReference type="NCBI Taxonomy" id="1664265"/>
    <lineage>
        <taxon>Bacteria</taxon>
        <taxon>Pseudomonadati</taxon>
        <taxon>Pseudomonadota</taxon>
        <taxon>Alphaproteobacteria</taxon>
        <taxon>Rickettsiales</taxon>
        <taxon>Candidatus Midichloriaceae</taxon>
        <taxon>Candidatus Bandiella</taxon>
    </lineage>
</organism>
<dbReference type="PRINTS" id="PR00146">
    <property type="entry name" value="DHPICSNTHASE"/>
</dbReference>
<dbReference type="PIRSF" id="PIRSF001365">
    <property type="entry name" value="DHDPS"/>
    <property type="match status" value="1"/>
</dbReference>
<comment type="catalytic activity">
    <reaction evidence="11 12">
        <text>L-aspartate 4-semialdehyde + pyruvate = (2S,4S)-4-hydroxy-2,3,4,5-tetrahydrodipicolinate + H2O + H(+)</text>
        <dbReference type="Rhea" id="RHEA:34171"/>
        <dbReference type="ChEBI" id="CHEBI:15361"/>
        <dbReference type="ChEBI" id="CHEBI:15377"/>
        <dbReference type="ChEBI" id="CHEBI:15378"/>
        <dbReference type="ChEBI" id="CHEBI:67139"/>
        <dbReference type="ChEBI" id="CHEBI:537519"/>
        <dbReference type="EC" id="4.3.3.7"/>
    </reaction>
</comment>
<dbReference type="InterPro" id="IPR020624">
    <property type="entry name" value="Schiff_base-form_aldolases_CS"/>
</dbReference>
<comment type="subunit">
    <text evidence="12">Homotetramer; dimer of dimers.</text>
</comment>
<dbReference type="SUPFAM" id="SSF51569">
    <property type="entry name" value="Aldolase"/>
    <property type="match status" value="1"/>
</dbReference>
<dbReference type="PANTHER" id="PTHR12128:SF66">
    <property type="entry name" value="4-HYDROXY-2-OXOGLUTARATE ALDOLASE, MITOCHONDRIAL"/>
    <property type="match status" value="1"/>
</dbReference>
<evidence type="ECO:0000313" key="14">
    <source>
        <dbReference type="EMBL" id="WPX96310.1"/>
    </source>
</evidence>
<evidence type="ECO:0000256" key="5">
    <source>
        <dbReference type="ARBA" id="ARBA00022490"/>
    </source>
</evidence>
<keyword evidence="15" id="KW-1185">Reference proteome</keyword>
<dbReference type="EC" id="4.3.3.7" evidence="4 12"/>
<feature type="active site" description="Proton donor/acceptor" evidence="12">
    <location>
        <position position="134"/>
    </location>
</feature>
<dbReference type="SMART" id="SM01130">
    <property type="entry name" value="DHDPS"/>
    <property type="match status" value="1"/>
</dbReference>
<feature type="binding site" evidence="12">
    <location>
        <position position="46"/>
    </location>
    <ligand>
        <name>pyruvate</name>
        <dbReference type="ChEBI" id="CHEBI:15361"/>
    </ligand>
</feature>
<dbReference type="Pfam" id="PF00701">
    <property type="entry name" value="DHDPS"/>
    <property type="match status" value="1"/>
</dbReference>
<keyword evidence="6 12" id="KW-0028">Amino-acid biosynthesis</keyword>
<evidence type="ECO:0000256" key="1">
    <source>
        <dbReference type="ARBA" id="ARBA00003294"/>
    </source>
</evidence>
<name>A0ABZ0UJM2_9RICK</name>
<keyword evidence="9 12" id="KW-0456">Lyase</keyword>
<dbReference type="PANTHER" id="PTHR12128">
    <property type="entry name" value="DIHYDRODIPICOLINATE SYNTHASE"/>
    <property type="match status" value="1"/>
</dbReference>
<dbReference type="PROSITE" id="PS00665">
    <property type="entry name" value="DHDPS_1"/>
    <property type="match status" value="1"/>
</dbReference>
<comment type="pathway">
    <text evidence="2 12">Amino-acid biosynthesis; L-lysine biosynthesis via DAP pathway; (S)-tetrahydrodipicolinate from L-aspartate: step 3/4.</text>
</comment>
<evidence type="ECO:0000256" key="10">
    <source>
        <dbReference type="ARBA" id="ARBA00023270"/>
    </source>
</evidence>
<feature type="site" description="Part of a proton relay during catalysis" evidence="12">
    <location>
        <position position="45"/>
    </location>
</feature>
<evidence type="ECO:0000256" key="6">
    <source>
        <dbReference type="ARBA" id="ARBA00022605"/>
    </source>
</evidence>
<evidence type="ECO:0000256" key="9">
    <source>
        <dbReference type="ARBA" id="ARBA00023239"/>
    </source>
</evidence>
<dbReference type="NCBIfam" id="TIGR00674">
    <property type="entry name" value="dapA"/>
    <property type="match status" value="1"/>
</dbReference>
<comment type="similarity">
    <text evidence="3 12 13">Belongs to the DapA family.</text>
</comment>
<feature type="site" description="Part of a proton relay during catalysis" evidence="12">
    <location>
        <position position="108"/>
    </location>
</feature>
<evidence type="ECO:0000256" key="12">
    <source>
        <dbReference type="HAMAP-Rule" id="MF_00418"/>
    </source>
</evidence>
<proteinExistence type="inferred from homology"/>
<keyword evidence="10 12" id="KW-0704">Schiff base</keyword>
<comment type="caution">
    <text evidence="12">Was originally thought to be a dihydrodipicolinate synthase (DHDPS), catalyzing the condensation of (S)-aspartate-beta-semialdehyde [(S)-ASA] and pyruvate to dihydrodipicolinate (DHDP). However, it was shown in E.coli that the product of the enzymatic reaction is not dihydrodipicolinate but in fact (4S)-4-hydroxy-2,3,4,5-tetrahydro-(2S)-dipicolinic acid (HTPA), and that the consecutive dehydration reaction leading to DHDP is not spontaneous but catalyzed by DapB.</text>
</comment>
<feature type="active site" description="Schiff-base intermediate with substrate" evidence="12">
    <location>
        <position position="162"/>
    </location>
</feature>
<keyword evidence="7 12" id="KW-0220">Diaminopimelate biosynthesis</keyword>
<accession>A0ABZ0UJM2</accession>
<comment type="function">
    <text evidence="1 12">Catalyzes the condensation of (S)-aspartate-beta-semialdehyde [(S)-ASA] and pyruvate to 4-hydroxy-tetrahydrodipicolinate (HTPA).</text>
</comment>
<evidence type="ECO:0000256" key="13">
    <source>
        <dbReference type="PIRNR" id="PIRNR001365"/>
    </source>
</evidence>
<dbReference type="RefSeq" id="WP_323733161.1">
    <property type="nucleotide sequence ID" value="NZ_CP110820.1"/>
</dbReference>
<dbReference type="InterPro" id="IPR005263">
    <property type="entry name" value="DapA"/>
</dbReference>
<gene>
    <name evidence="12" type="primary">dapA</name>
    <name evidence="14" type="ORF">Bandiella_00419</name>
</gene>
<evidence type="ECO:0000256" key="8">
    <source>
        <dbReference type="ARBA" id="ARBA00023154"/>
    </source>
</evidence>
<dbReference type="HAMAP" id="MF_00418">
    <property type="entry name" value="DapA"/>
    <property type="match status" value="1"/>
</dbReference>
<dbReference type="EMBL" id="CP110820">
    <property type="protein sequence ID" value="WPX96310.1"/>
    <property type="molecule type" value="Genomic_DNA"/>
</dbReference>
<evidence type="ECO:0000256" key="11">
    <source>
        <dbReference type="ARBA" id="ARBA00047836"/>
    </source>
</evidence>
<keyword evidence="8 12" id="KW-0457">Lysine biosynthesis</keyword>
<dbReference type="InterPro" id="IPR013785">
    <property type="entry name" value="Aldolase_TIM"/>
</dbReference>
<dbReference type="Proteomes" id="UP001327219">
    <property type="component" value="Chromosome"/>
</dbReference>